<evidence type="ECO:0008006" key="4">
    <source>
        <dbReference type="Google" id="ProtNLM"/>
    </source>
</evidence>
<feature type="transmembrane region" description="Helical" evidence="1">
    <location>
        <begin position="91"/>
        <end position="113"/>
    </location>
</feature>
<gene>
    <name evidence="2" type="ORF">ARC78_02410</name>
</gene>
<protein>
    <recommendedName>
        <fullName evidence="4">Transmembrane protein</fullName>
    </recommendedName>
</protein>
<keyword evidence="1" id="KW-1133">Transmembrane helix</keyword>
<evidence type="ECO:0000256" key="1">
    <source>
        <dbReference type="SAM" id="Phobius"/>
    </source>
</evidence>
<feature type="transmembrane region" description="Helical" evidence="1">
    <location>
        <begin position="7"/>
        <end position="33"/>
    </location>
</feature>
<accession>A0A0Q9ZYG5</accession>
<proteinExistence type="predicted"/>
<evidence type="ECO:0000313" key="2">
    <source>
        <dbReference type="EMBL" id="KRG37951.1"/>
    </source>
</evidence>
<sequence length="126" mass="13703">MNLVLHFGLLGSLEAALIALAIGFVVFALWWQVCRRNGLSHGHAIAWASLIACALAAGVDSWNLFYLGMVRLESPLYARLALAGIHDPDQLGLRVLLEVLGAVIGVGLGWWWFISRHQPSDDSDVA</sequence>
<feature type="transmembrane region" description="Helical" evidence="1">
    <location>
        <begin position="45"/>
        <end position="70"/>
    </location>
</feature>
<keyword evidence="1" id="KW-0812">Transmembrane</keyword>
<dbReference type="RefSeq" id="WP_057506615.1">
    <property type="nucleotide sequence ID" value="NZ_LLXS01000067.1"/>
</dbReference>
<keyword evidence="3" id="KW-1185">Reference proteome</keyword>
<dbReference type="EMBL" id="LLXS01000067">
    <property type="protein sequence ID" value="KRG37951.1"/>
    <property type="molecule type" value="Genomic_DNA"/>
</dbReference>
<reference evidence="2 3" key="1">
    <citation type="submission" date="2015-10" db="EMBL/GenBank/DDBJ databases">
        <title>Genome sequencing and analysis of members of genus Stenotrophomonas.</title>
        <authorList>
            <person name="Patil P.P."/>
            <person name="Midha S."/>
            <person name="Patil P.B."/>
        </authorList>
    </citation>
    <scope>NUCLEOTIDE SEQUENCE [LARGE SCALE GENOMIC DNA]</scope>
    <source>
        <strain evidence="2 3">JCM 9942</strain>
    </source>
</reference>
<dbReference type="AlphaFoldDB" id="A0A0Q9ZYG5"/>
<comment type="caution">
    <text evidence="2">The sequence shown here is derived from an EMBL/GenBank/DDBJ whole genome shotgun (WGS) entry which is preliminary data.</text>
</comment>
<evidence type="ECO:0000313" key="3">
    <source>
        <dbReference type="Proteomes" id="UP000050836"/>
    </source>
</evidence>
<name>A0A0Q9ZYG5_9GAMM</name>
<keyword evidence="1" id="KW-0472">Membrane</keyword>
<dbReference type="Proteomes" id="UP000050836">
    <property type="component" value="Unassembled WGS sequence"/>
</dbReference>
<organism evidence="2 3">
    <name type="scientific">Stenotrophomonas pictorum JCM 9942</name>
    <dbReference type="NCBI Taxonomy" id="1236960"/>
    <lineage>
        <taxon>Bacteria</taxon>
        <taxon>Pseudomonadati</taxon>
        <taxon>Pseudomonadota</taxon>
        <taxon>Gammaproteobacteria</taxon>
        <taxon>Lysobacterales</taxon>
        <taxon>Lysobacteraceae</taxon>
        <taxon>Stenotrophomonas</taxon>
    </lineage>
</organism>